<comment type="catalytic activity">
    <reaction evidence="1">
        <text>ATP + protein L-histidine = ADP + protein N-phospho-L-histidine.</text>
        <dbReference type="EC" id="2.7.13.3"/>
    </reaction>
</comment>
<evidence type="ECO:0000313" key="13">
    <source>
        <dbReference type="Proteomes" id="UP001302120"/>
    </source>
</evidence>
<dbReference type="SUPFAM" id="SSF47384">
    <property type="entry name" value="Homodimeric domain of signal transducing histidine kinase"/>
    <property type="match status" value="1"/>
</dbReference>
<evidence type="ECO:0000313" key="12">
    <source>
        <dbReference type="EMBL" id="MEA5581412.1"/>
    </source>
</evidence>
<accession>A0ABU5UD20</accession>
<gene>
    <name evidence="12" type="ORF">VB620_08685</name>
</gene>
<keyword evidence="13" id="KW-1185">Reference proteome</keyword>
<evidence type="ECO:0000256" key="3">
    <source>
        <dbReference type="ARBA" id="ARBA00012438"/>
    </source>
</evidence>
<dbReference type="InterPro" id="IPR003661">
    <property type="entry name" value="HisK_dim/P_dom"/>
</dbReference>
<dbReference type="PANTHER" id="PTHR43065">
    <property type="entry name" value="SENSOR HISTIDINE KINASE"/>
    <property type="match status" value="1"/>
</dbReference>
<dbReference type="RefSeq" id="WP_323195746.1">
    <property type="nucleotide sequence ID" value="NZ_JAYGHG010000010.1"/>
</dbReference>
<dbReference type="InterPro" id="IPR003660">
    <property type="entry name" value="HAMP_dom"/>
</dbReference>
<dbReference type="EC" id="2.7.13.3" evidence="3"/>
<dbReference type="Gene3D" id="3.30.565.10">
    <property type="entry name" value="Histidine kinase-like ATPase, C-terminal domain"/>
    <property type="match status" value="1"/>
</dbReference>
<dbReference type="Gene3D" id="6.10.340.10">
    <property type="match status" value="1"/>
</dbReference>
<evidence type="ECO:0000256" key="1">
    <source>
        <dbReference type="ARBA" id="ARBA00000085"/>
    </source>
</evidence>
<keyword evidence="12" id="KW-0067">ATP-binding</keyword>
<organism evidence="12 13">
    <name type="scientific">Nodularia harveyana UHCC-0300</name>
    <dbReference type="NCBI Taxonomy" id="2974287"/>
    <lineage>
        <taxon>Bacteria</taxon>
        <taxon>Bacillati</taxon>
        <taxon>Cyanobacteriota</taxon>
        <taxon>Cyanophyceae</taxon>
        <taxon>Nostocales</taxon>
        <taxon>Nodulariaceae</taxon>
        <taxon>Nodularia</taxon>
    </lineage>
</organism>
<dbReference type="Gene3D" id="1.10.287.130">
    <property type="match status" value="1"/>
</dbReference>
<dbReference type="CDD" id="cd00082">
    <property type="entry name" value="HisKA"/>
    <property type="match status" value="1"/>
</dbReference>
<feature type="coiled-coil region" evidence="8">
    <location>
        <begin position="304"/>
        <end position="363"/>
    </location>
</feature>
<dbReference type="SUPFAM" id="SSF55874">
    <property type="entry name" value="ATPase domain of HSP90 chaperone/DNA topoisomerase II/histidine kinase"/>
    <property type="match status" value="1"/>
</dbReference>
<dbReference type="PROSITE" id="PS50109">
    <property type="entry name" value="HIS_KIN"/>
    <property type="match status" value="1"/>
</dbReference>
<dbReference type="SMART" id="SM00387">
    <property type="entry name" value="HATPase_c"/>
    <property type="match status" value="1"/>
</dbReference>
<dbReference type="Pfam" id="PF00672">
    <property type="entry name" value="HAMP"/>
    <property type="match status" value="1"/>
</dbReference>
<comment type="caution">
    <text evidence="12">The sequence shown here is derived from an EMBL/GenBank/DDBJ whole genome shotgun (WGS) entry which is preliminary data.</text>
</comment>
<name>A0ABU5UD20_9CYAN</name>
<dbReference type="SUPFAM" id="SSF158472">
    <property type="entry name" value="HAMP domain-like"/>
    <property type="match status" value="1"/>
</dbReference>
<dbReference type="InterPro" id="IPR005467">
    <property type="entry name" value="His_kinase_dom"/>
</dbReference>
<feature type="domain" description="Histidine kinase" evidence="10">
    <location>
        <begin position="372"/>
        <end position="616"/>
    </location>
</feature>
<feature type="transmembrane region" description="Helical" evidence="9">
    <location>
        <begin position="229"/>
        <end position="249"/>
    </location>
</feature>
<keyword evidence="7" id="KW-0902">Two-component regulatory system</keyword>
<evidence type="ECO:0000256" key="7">
    <source>
        <dbReference type="ARBA" id="ARBA00023012"/>
    </source>
</evidence>
<evidence type="ECO:0000256" key="2">
    <source>
        <dbReference type="ARBA" id="ARBA00004370"/>
    </source>
</evidence>
<sequence length="617" mass="70658">MIKESNNKLKKKVAWLNNLTNRWNIAKKIVYGYSIAIGISFTGTIIGLGIAYNSEVYAYKQLNLYHKQQSLLKNLETSVSRIRLHPQRLASVLSNSIWFEFEKNLFTNQTLEVNQKLDNIELFIKTYHQELEIDNRQFNSLLENYRVTTKLYSQTVSVFWNQVESNNLLGEQVNSRDTDLIILIKQIERVNINVKFDQLSDELIQIISHADIQEQEANNRFEKAQKLRIQVILISMLLSVAIAAALALYTTRLIAHPLELVTKVAIRITQESNFQLRANINSNDEVGTLATSLNQLVEWVGDYTQKLELARQTLEQRVEERTQELELARQTLEQRVEERTQELQKILQDLKETQGQLIQTEKMSSLGEMVAGIAHEVNNPINFINGNIECANDYIKDILYLISLYQQEYPQPNALIAQTIADIDLNFMTQDLSNLLISMKIGAQRIREIVLSLRNFSRLDEATVKEVNIHEGIDNTLLILNHRIKQEITVVKNYGNLSFIECYPAQLNQVFMNIVSNAIDVLLEDKNKPDKQINIETYMLDDSNITVVIKDNGSGISPEIINKLFNPFFTTKPVGKGTGLGLSICYQIIEQHKGKITVKSELGKGTEFMINLPIKTN</sequence>
<dbReference type="Pfam" id="PF02518">
    <property type="entry name" value="HATPase_c"/>
    <property type="match status" value="1"/>
</dbReference>
<keyword evidence="9" id="KW-1133">Transmembrane helix</keyword>
<proteinExistence type="predicted"/>
<dbReference type="PANTHER" id="PTHR43065:SF50">
    <property type="entry name" value="HISTIDINE KINASE"/>
    <property type="match status" value="1"/>
</dbReference>
<evidence type="ECO:0000259" key="11">
    <source>
        <dbReference type="PROSITE" id="PS50885"/>
    </source>
</evidence>
<evidence type="ECO:0000256" key="5">
    <source>
        <dbReference type="ARBA" id="ARBA00022679"/>
    </source>
</evidence>
<protein>
    <recommendedName>
        <fullName evidence="3">histidine kinase</fullName>
        <ecNumber evidence="3">2.7.13.3</ecNumber>
    </recommendedName>
</protein>
<dbReference type="SMART" id="SM00304">
    <property type="entry name" value="HAMP"/>
    <property type="match status" value="1"/>
</dbReference>
<reference evidence="12 13" key="1">
    <citation type="submission" date="2023-12" db="EMBL/GenBank/DDBJ databases">
        <title>Baltic Sea Cyanobacteria.</title>
        <authorList>
            <person name="Delbaje E."/>
            <person name="Fewer D.P."/>
            <person name="Shishido T.K."/>
        </authorList>
    </citation>
    <scope>NUCLEOTIDE SEQUENCE [LARGE SCALE GENOMIC DNA]</scope>
    <source>
        <strain evidence="12 13">UHCC-0300</strain>
    </source>
</reference>
<feature type="domain" description="HAMP" evidence="11">
    <location>
        <begin position="252"/>
        <end position="305"/>
    </location>
</feature>
<keyword evidence="9" id="KW-0812">Transmembrane</keyword>
<keyword evidence="12" id="KW-0547">Nucleotide-binding</keyword>
<keyword evidence="6" id="KW-0418">Kinase</keyword>
<feature type="transmembrane region" description="Helical" evidence="9">
    <location>
        <begin position="30"/>
        <end position="52"/>
    </location>
</feature>
<evidence type="ECO:0000256" key="8">
    <source>
        <dbReference type="SAM" id="Coils"/>
    </source>
</evidence>
<dbReference type="PRINTS" id="PR00344">
    <property type="entry name" value="BCTRLSENSOR"/>
</dbReference>
<evidence type="ECO:0000256" key="4">
    <source>
        <dbReference type="ARBA" id="ARBA00022553"/>
    </source>
</evidence>
<dbReference type="CDD" id="cd06225">
    <property type="entry name" value="HAMP"/>
    <property type="match status" value="1"/>
</dbReference>
<dbReference type="EMBL" id="JAYGHG010000010">
    <property type="protein sequence ID" value="MEA5581412.1"/>
    <property type="molecule type" value="Genomic_DNA"/>
</dbReference>
<evidence type="ECO:0000256" key="6">
    <source>
        <dbReference type="ARBA" id="ARBA00022777"/>
    </source>
</evidence>
<keyword evidence="4" id="KW-0597">Phosphoprotein</keyword>
<keyword evidence="5" id="KW-0808">Transferase</keyword>
<dbReference type="InterPro" id="IPR003594">
    <property type="entry name" value="HATPase_dom"/>
</dbReference>
<dbReference type="PROSITE" id="PS50885">
    <property type="entry name" value="HAMP"/>
    <property type="match status" value="1"/>
</dbReference>
<keyword evidence="8" id="KW-0175">Coiled coil</keyword>
<dbReference type="Proteomes" id="UP001302120">
    <property type="component" value="Unassembled WGS sequence"/>
</dbReference>
<dbReference type="GO" id="GO:0005524">
    <property type="term" value="F:ATP binding"/>
    <property type="evidence" value="ECO:0007669"/>
    <property type="project" value="UniProtKB-KW"/>
</dbReference>
<evidence type="ECO:0000256" key="9">
    <source>
        <dbReference type="SAM" id="Phobius"/>
    </source>
</evidence>
<dbReference type="InterPro" id="IPR036890">
    <property type="entry name" value="HATPase_C_sf"/>
</dbReference>
<evidence type="ECO:0000259" key="10">
    <source>
        <dbReference type="PROSITE" id="PS50109"/>
    </source>
</evidence>
<dbReference type="InterPro" id="IPR036097">
    <property type="entry name" value="HisK_dim/P_sf"/>
</dbReference>
<keyword evidence="9" id="KW-0472">Membrane</keyword>
<dbReference type="InterPro" id="IPR004358">
    <property type="entry name" value="Sig_transdc_His_kin-like_C"/>
</dbReference>
<comment type="subcellular location">
    <subcellularLocation>
        <location evidence="2">Membrane</location>
    </subcellularLocation>
</comment>